<keyword evidence="2" id="KW-1185">Reference proteome</keyword>
<gene>
    <name evidence="1" type="primary">GYP2</name>
    <name evidence="1" type="ORF">EV182_001701</name>
</gene>
<dbReference type="Proteomes" id="UP001145114">
    <property type="component" value="Unassembled WGS sequence"/>
</dbReference>
<feature type="non-terminal residue" evidence="1">
    <location>
        <position position="1217"/>
    </location>
</feature>
<accession>A0ACC1HVC4</accession>
<evidence type="ECO:0000313" key="1">
    <source>
        <dbReference type="EMBL" id="KAJ1679606.1"/>
    </source>
</evidence>
<organism evidence="1 2">
    <name type="scientific">Spiromyces aspiralis</name>
    <dbReference type="NCBI Taxonomy" id="68401"/>
    <lineage>
        <taxon>Eukaryota</taxon>
        <taxon>Fungi</taxon>
        <taxon>Fungi incertae sedis</taxon>
        <taxon>Zoopagomycota</taxon>
        <taxon>Kickxellomycotina</taxon>
        <taxon>Kickxellomycetes</taxon>
        <taxon>Kickxellales</taxon>
        <taxon>Kickxellaceae</taxon>
        <taxon>Spiromyces</taxon>
    </lineage>
</organism>
<sequence length="1217" mass="137924">MFIVPTQEGPSLFWTTLKEEKHFVMQKSIAGKGGLLKSVLTTVQNMISTRPSPYRIVFRIDPYVDNFVVIALGETQNEVANDWAWVKKNLMEAVNELDNRLDRVNFVVTKIRYLVSLDEDGSSLGASRKMREATRAFRQAFDFGQDEVLVNYYSCNLQKGIGNQGWLYLSENHLCFYSYVLDRETKVCIELKDIEKLTKRSTMIGMREDGIEVVTRKGETTLFNNLFHRDETYDLIKQLTANAVKRILQNSEFTSSSSRHDDFDQAGQGGGIVRSAEVVPGTKWGAAASRGNRNLAENLKQQKRDEAYHIEFDLPNTESVLASIGHAGLMVPGRVEIYSGTLYISNSFVSFSSTDYRGCRFTLPLAAIQRIERLNSRDQIMRPGYELVITVWHRMKLKFYIQPRPLECDRWCHALRLRLKLMMEEQRSAKKEGQQSGRYALRAFLATCPSEALLSEEVEASKQRKEDGAQQMGPGREEDHESLESKILPLKAQTIDRLLKANDLSVKYLGQEFGFPDASDSVKEQSKLRRWASYMIDNGRNLTIVRKSDFSALVRKGLPNRLRGEVWELTSGAMYLRFQNLIVYKDLLARIAAEPGPYSDEIEKDLNRSLPEYPAYQMDVGIDVLRRVLNAYSLSNPNLGYCQAMNIIASALLIYATEEQTFWILTAMCDRLVPGYYTPSMYGATVDQSVFEHLVKETMPMLEHQFRKNDIQLSVACLPWSLTLFINSMPLHLAMRVLDCFFLEGPKILFQIALAILKINGGELLRTTDDGMFMFTLKHYFQTLDEPLNPGNSGASNPRATQITKFHELLAVAYRDFPMVTSALVEELRQSHRIKVVHSVADFTKRTAVRNLVDRAGFSTEQLMVLYDAFYEALFYSQTRAERDRYNQRAATFSSGSPSAVDPSEQIRMNITTFALFLSNLATWAQADLRDAKRRTKQQLLTLTSSSSGSNPGDKKIKSLSEKPTTGETKLEKQLKDSLMKPWWFIGRLFRYTSAIVPPVRIYRTYKSPAASEKPVISGVATEEGGQPGDKSATRVEEDGEDLDLDPADPAVTASNAALAQAVGAESEPTPRPTPLSTGTSSANDGPSYTLSERREEWADDQDIESLRVSFAQCVIMLGQFINTDIMTRIDMLFKLYDMDHSDLLSWQDLLYLSDVIPYLCRGYDESEDGRARTDSELTSEEQMVSTMSNLVRRWMVTYKKYHASEEESTEPDGVPG</sequence>
<name>A0ACC1HVC4_9FUNG</name>
<evidence type="ECO:0000313" key="2">
    <source>
        <dbReference type="Proteomes" id="UP001145114"/>
    </source>
</evidence>
<protein>
    <submittedName>
        <fullName evidence="1">GTPase activating protein (GAP)</fullName>
    </submittedName>
</protein>
<reference evidence="1" key="1">
    <citation type="submission" date="2022-06" db="EMBL/GenBank/DDBJ databases">
        <title>Phylogenomic reconstructions and comparative analyses of Kickxellomycotina fungi.</title>
        <authorList>
            <person name="Reynolds N.K."/>
            <person name="Stajich J.E."/>
            <person name="Barry K."/>
            <person name="Grigoriev I.V."/>
            <person name="Crous P."/>
            <person name="Smith M.E."/>
        </authorList>
    </citation>
    <scope>NUCLEOTIDE SEQUENCE</scope>
    <source>
        <strain evidence="1">RSA 2271</strain>
    </source>
</reference>
<proteinExistence type="predicted"/>
<dbReference type="EMBL" id="JAMZIH010000278">
    <property type="protein sequence ID" value="KAJ1679606.1"/>
    <property type="molecule type" value="Genomic_DNA"/>
</dbReference>
<comment type="caution">
    <text evidence="1">The sequence shown here is derived from an EMBL/GenBank/DDBJ whole genome shotgun (WGS) entry which is preliminary data.</text>
</comment>